<gene>
    <name evidence="1" type="ORF">C2869_04975</name>
</gene>
<dbReference type="AlphaFoldDB" id="A0A2S0VNR8"/>
<proteinExistence type="predicted"/>
<dbReference type="InterPro" id="IPR009778">
    <property type="entry name" value="ROF"/>
</dbReference>
<reference evidence="1 2" key="1">
    <citation type="submission" date="2018-01" db="EMBL/GenBank/DDBJ databases">
        <title>Genome sequence of a Cantenovulum-like bacteria.</title>
        <authorList>
            <person name="Tan W.R."/>
            <person name="Lau N.-S."/>
            <person name="Go F."/>
            <person name="Amirul A.-A.A."/>
        </authorList>
    </citation>
    <scope>NUCLEOTIDE SEQUENCE [LARGE SCALE GENOMIC DNA]</scope>
    <source>
        <strain evidence="1 2">CCB-QB4</strain>
    </source>
</reference>
<dbReference type="KEGG" id="cate:C2869_04975"/>
<dbReference type="SUPFAM" id="SSF101744">
    <property type="entry name" value="Rof/RNase P subunit-like"/>
    <property type="match status" value="1"/>
</dbReference>
<dbReference type="InterPro" id="IPR023534">
    <property type="entry name" value="Rof/RNase_P-like"/>
</dbReference>
<protein>
    <recommendedName>
        <fullName evidence="3">Rho-binding antiterminator</fullName>
    </recommendedName>
</protein>
<evidence type="ECO:0000313" key="1">
    <source>
        <dbReference type="EMBL" id="AWB65832.1"/>
    </source>
</evidence>
<evidence type="ECO:0008006" key="3">
    <source>
        <dbReference type="Google" id="ProtNLM"/>
    </source>
</evidence>
<accession>A0A2S0VNR8</accession>
<dbReference type="Pfam" id="PF07073">
    <property type="entry name" value="ROF"/>
    <property type="match status" value="1"/>
</dbReference>
<keyword evidence="2" id="KW-1185">Reference proteome</keyword>
<dbReference type="EMBL" id="CP026604">
    <property type="protein sequence ID" value="AWB65832.1"/>
    <property type="molecule type" value="Genomic_DNA"/>
</dbReference>
<sequence>MTKLISCDLHDHFEIVCMRRSQVQVTLADGNKQTGQALDIVLENGKEWLKLQTDSELLSINLLDINCLAAINNPIAAHNFVVELN</sequence>
<evidence type="ECO:0000313" key="2">
    <source>
        <dbReference type="Proteomes" id="UP000244441"/>
    </source>
</evidence>
<organism evidence="1 2">
    <name type="scientific">Saccharobesus litoralis</name>
    <dbReference type="NCBI Taxonomy" id="2172099"/>
    <lineage>
        <taxon>Bacteria</taxon>
        <taxon>Pseudomonadati</taxon>
        <taxon>Pseudomonadota</taxon>
        <taxon>Gammaproteobacteria</taxon>
        <taxon>Alteromonadales</taxon>
        <taxon>Alteromonadaceae</taxon>
        <taxon>Saccharobesus</taxon>
    </lineage>
</organism>
<dbReference type="InterPro" id="IPR038626">
    <property type="entry name" value="Rof-like_sf"/>
</dbReference>
<dbReference type="OrthoDB" id="5344363at2"/>
<name>A0A2S0VNR8_9ALTE</name>
<dbReference type="Gene3D" id="2.30.30.400">
    <property type="entry name" value="Rof-like"/>
    <property type="match status" value="1"/>
</dbReference>
<dbReference type="RefSeq" id="WP_108601906.1">
    <property type="nucleotide sequence ID" value="NZ_CP026604.1"/>
</dbReference>
<dbReference type="Proteomes" id="UP000244441">
    <property type="component" value="Chromosome"/>
</dbReference>